<evidence type="ECO:0000313" key="3">
    <source>
        <dbReference type="Proteomes" id="UP001244341"/>
    </source>
</evidence>
<dbReference type="Proteomes" id="UP001244341">
    <property type="component" value="Chromosome 1b"/>
</dbReference>
<sequence>MRPGDSPEPMDVAHGTPALGQVAELAKQLAEAQHTRAGLDKQLSALCRQIGDGQPSIGGESRSGMSEHMTFEQALTAHLADTGDSMADQQQQQPLDPAQAAFEAKYNCLKSRFRKMEDSYRHELDALHEEIAVLQDRMKKLDAARAQAQNNEATLAETLQKTTTQVSSELVELCCENHALSCENHELMQELISAKVALAQCAEREVIWRREMFKARQTNKQLAQKMGRLESLVSVIVDMDAA</sequence>
<gene>
    <name evidence="2" type="ORF">OEZ85_008389</name>
</gene>
<keyword evidence="1" id="KW-0175">Coiled coil</keyword>
<accession>A0ABY8TJ80</accession>
<proteinExistence type="predicted"/>
<protein>
    <recommendedName>
        <fullName evidence="4">Transforming acidic coiled-coil-containing protein C-terminal domain-containing protein</fullName>
    </recommendedName>
</protein>
<evidence type="ECO:0000256" key="1">
    <source>
        <dbReference type="SAM" id="Coils"/>
    </source>
</evidence>
<feature type="coiled-coil region" evidence="1">
    <location>
        <begin position="117"/>
        <end position="161"/>
    </location>
</feature>
<name>A0ABY8TJ80_TETOB</name>
<evidence type="ECO:0008006" key="4">
    <source>
        <dbReference type="Google" id="ProtNLM"/>
    </source>
</evidence>
<evidence type="ECO:0000313" key="2">
    <source>
        <dbReference type="EMBL" id="WIA08974.1"/>
    </source>
</evidence>
<reference evidence="2 3" key="1">
    <citation type="submission" date="2023-05" db="EMBL/GenBank/DDBJ databases">
        <title>A 100% complete, gapless, phased diploid assembly of the Scenedesmus obliquus UTEX 3031 genome.</title>
        <authorList>
            <person name="Biondi T.C."/>
            <person name="Hanschen E.R."/>
            <person name="Kwon T."/>
            <person name="Eng W."/>
            <person name="Kruse C.P.S."/>
            <person name="Koehler S.I."/>
            <person name="Kunde Y."/>
            <person name="Gleasner C.D."/>
            <person name="You Mak K.T."/>
            <person name="Polle J."/>
            <person name="Hovde B.T."/>
            <person name="Starkenburg S.R."/>
        </authorList>
    </citation>
    <scope>NUCLEOTIDE SEQUENCE [LARGE SCALE GENOMIC DNA]</scope>
    <source>
        <strain evidence="2 3">DOE0152z</strain>
    </source>
</reference>
<dbReference type="EMBL" id="CP126208">
    <property type="protein sequence ID" value="WIA08974.1"/>
    <property type="molecule type" value="Genomic_DNA"/>
</dbReference>
<keyword evidence="3" id="KW-1185">Reference proteome</keyword>
<organism evidence="2 3">
    <name type="scientific">Tetradesmus obliquus</name>
    <name type="common">Green alga</name>
    <name type="synonym">Acutodesmus obliquus</name>
    <dbReference type="NCBI Taxonomy" id="3088"/>
    <lineage>
        <taxon>Eukaryota</taxon>
        <taxon>Viridiplantae</taxon>
        <taxon>Chlorophyta</taxon>
        <taxon>core chlorophytes</taxon>
        <taxon>Chlorophyceae</taxon>
        <taxon>CS clade</taxon>
        <taxon>Sphaeropleales</taxon>
        <taxon>Scenedesmaceae</taxon>
        <taxon>Tetradesmus</taxon>
    </lineage>
</organism>